<protein>
    <submittedName>
        <fullName evidence="1">Uncharacterized protein</fullName>
    </submittedName>
</protein>
<keyword evidence="2" id="KW-1185">Reference proteome</keyword>
<organism evidence="1 2">
    <name type="scientific">Candidatus Syntrophosphaera thermopropionivorans</name>
    <dbReference type="NCBI Taxonomy" id="2593015"/>
    <lineage>
        <taxon>Bacteria</taxon>
        <taxon>Pseudomonadati</taxon>
        <taxon>Candidatus Cloacimonadota</taxon>
        <taxon>Candidatus Cloacimonadia</taxon>
        <taxon>Candidatus Cloacimonadales</taxon>
        <taxon>Candidatus Cloacimonadaceae</taxon>
        <taxon>Candidatus Syntrophosphaera</taxon>
    </lineage>
</organism>
<sequence length="285" mass="32277">MYLDFKKLGGIVVKSKKKTITIVIVAIVIIIAIYFLISVIQPPSLNNPESIAWDETGLRFLISNTGNGKILYTTDFNQYEVLINEGLSSPRGIKFRTDTLYVADNTVIQIIDVKGAKIVESITIPGSKMLNDIECDKEGLLYCTDTGANKLFIVNPHTKEINSFISPLMTKPNGIVFDGPRRQMFIVCFKPASPILAFNIDTKTFSIFKETLYDNLDGIAIDDLGRIYYSSWGEKCIFMIPQEQNRTIIWQKDLKAPADIYYHLPTNEILVPLFEDNEIKRFKAD</sequence>
<reference evidence="1" key="1">
    <citation type="submission" date="2019-03" db="EMBL/GenBank/DDBJ databases">
        <title>Candidatus Syntrophosphaera thermopropionivorans: a novel player in syntrophic propionate oxidation during anaerobic digestion.</title>
        <authorList>
            <person name="Dyksma S."/>
        </authorList>
    </citation>
    <scope>NUCLEOTIDE SEQUENCE</scope>
    <source>
        <strain evidence="1">W5</strain>
    </source>
</reference>
<dbReference type="Proteomes" id="UP000294588">
    <property type="component" value="Unassembled WGS sequence"/>
</dbReference>
<name>A0AC61QKK4_9BACT</name>
<dbReference type="EMBL" id="SMOG01000002">
    <property type="protein sequence ID" value="TDF74187.1"/>
    <property type="molecule type" value="Genomic_DNA"/>
</dbReference>
<proteinExistence type="predicted"/>
<evidence type="ECO:0000313" key="2">
    <source>
        <dbReference type="Proteomes" id="UP000294588"/>
    </source>
</evidence>
<gene>
    <name evidence="1" type="ORF">E0946_01815</name>
</gene>
<accession>A0AC61QKK4</accession>
<comment type="caution">
    <text evidence="1">The sequence shown here is derived from an EMBL/GenBank/DDBJ whole genome shotgun (WGS) entry which is preliminary data.</text>
</comment>
<evidence type="ECO:0000313" key="1">
    <source>
        <dbReference type="EMBL" id="TDF74187.1"/>
    </source>
</evidence>